<dbReference type="PANTHER" id="PTHR11091:SF0">
    <property type="entry name" value="MALATE DEHYDROGENASE"/>
    <property type="match status" value="1"/>
</dbReference>
<dbReference type="InterPro" id="IPR043143">
    <property type="entry name" value="Mal/L-sulf/L-lact_DH-like_NADP"/>
</dbReference>
<evidence type="ECO:0000313" key="4">
    <source>
        <dbReference type="Proteomes" id="UP000192569"/>
    </source>
</evidence>
<accession>A0A1W1W1T8</accession>
<dbReference type="InterPro" id="IPR036111">
    <property type="entry name" value="Mal/L-sulfo/L-lacto_DH-like_sf"/>
</dbReference>
<protein>
    <submittedName>
        <fullName evidence="3">Malate/lactate/ureidoglycolate dehydrogenase, LDH2 family</fullName>
    </submittedName>
</protein>
<dbReference type="Gene3D" id="3.30.1370.60">
    <property type="entry name" value="Hypothetical oxidoreductase yiak, domain 2"/>
    <property type="match status" value="1"/>
</dbReference>
<name>A0A1W1W1T8_9FIRM</name>
<dbReference type="InterPro" id="IPR003767">
    <property type="entry name" value="Malate/L-lactate_DH-like"/>
</dbReference>
<dbReference type="Gene3D" id="1.10.1530.10">
    <property type="match status" value="1"/>
</dbReference>
<reference evidence="3 4" key="1">
    <citation type="submission" date="2017-04" db="EMBL/GenBank/DDBJ databases">
        <authorList>
            <person name="Afonso C.L."/>
            <person name="Miller P.J."/>
            <person name="Scott M.A."/>
            <person name="Spackman E."/>
            <person name="Goraichik I."/>
            <person name="Dimitrov K.M."/>
            <person name="Suarez D.L."/>
            <person name="Swayne D.E."/>
        </authorList>
    </citation>
    <scope>NUCLEOTIDE SEQUENCE [LARGE SCALE GENOMIC DNA]</scope>
    <source>
        <strain evidence="3 4">ToBE</strain>
    </source>
</reference>
<dbReference type="Pfam" id="PF02615">
    <property type="entry name" value="Ldh_2"/>
    <property type="match status" value="1"/>
</dbReference>
<dbReference type="RefSeq" id="WP_172839178.1">
    <property type="nucleotide sequence ID" value="NZ_LT838272.1"/>
</dbReference>
<dbReference type="EMBL" id="LT838272">
    <property type="protein sequence ID" value="SMB99567.1"/>
    <property type="molecule type" value="Genomic_DNA"/>
</dbReference>
<evidence type="ECO:0000313" key="3">
    <source>
        <dbReference type="EMBL" id="SMB99567.1"/>
    </source>
</evidence>
<dbReference type="SUPFAM" id="SSF89733">
    <property type="entry name" value="L-sulfolactate dehydrogenase-like"/>
    <property type="match status" value="1"/>
</dbReference>
<comment type="similarity">
    <text evidence="1">Belongs to the LDH2/MDH2 oxidoreductase family.</text>
</comment>
<dbReference type="STRING" id="698762.SAMN00808754_2965"/>
<organism evidence="3 4">
    <name type="scientific">Thermanaeromonas toyohensis ToBE</name>
    <dbReference type="NCBI Taxonomy" id="698762"/>
    <lineage>
        <taxon>Bacteria</taxon>
        <taxon>Bacillati</taxon>
        <taxon>Bacillota</taxon>
        <taxon>Clostridia</taxon>
        <taxon>Neomoorellales</taxon>
        <taxon>Neomoorellaceae</taxon>
        <taxon>Thermanaeromonas</taxon>
    </lineage>
</organism>
<sequence length="348" mass="37459">MKSVEASRLEKFAVEALIRVGATESDAKTVATFLVRASLRGIDSHGIMRLPTYVKRAKQGLINTHARIRVVSEVGSLALVDGDNGFGQVVGKEAMDWCIKRAKETGIAAAAIRNSNNFGAASLLAMQASEKGMIGFVFTNTAPAMPPWGGTTLTLGTNPIACAVPSDLGFPIVMDMSTTVVARDKIRAMAKQGKKIPPGWALDKLGRPTEDPLEALDGILLPVGSHKGYCLAFMVEVLSGVLSGSLFGRDVRQIYDFTGPQGVGHFVGCINIEGIMPLNEFKHRLAQLIAQVKSSDLAEGCERIYLPGEIEFNIEQERLRTGIPVPEEVIRELANLGEYEGLEPLLTI</sequence>
<proteinExistence type="inferred from homology"/>
<dbReference type="GO" id="GO:0016491">
    <property type="term" value="F:oxidoreductase activity"/>
    <property type="evidence" value="ECO:0007669"/>
    <property type="project" value="UniProtKB-KW"/>
</dbReference>
<dbReference type="InterPro" id="IPR043144">
    <property type="entry name" value="Mal/L-sulf/L-lact_DH-like_ah"/>
</dbReference>
<dbReference type="PANTHER" id="PTHR11091">
    <property type="entry name" value="OXIDOREDUCTASE-RELATED"/>
    <property type="match status" value="1"/>
</dbReference>
<evidence type="ECO:0000256" key="1">
    <source>
        <dbReference type="ARBA" id="ARBA00006056"/>
    </source>
</evidence>
<evidence type="ECO:0000256" key="2">
    <source>
        <dbReference type="ARBA" id="ARBA00023002"/>
    </source>
</evidence>
<keyword evidence="4" id="KW-1185">Reference proteome</keyword>
<dbReference type="Proteomes" id="UP000192569">
    <property type="component" value="Chromosome I"/>
</dbReference>
<keyword evidence="2" id="KW-0560">Oxidoreductase</keyword>
<gene>
    <name evidence="3" type="ORF">SAMN00808754_2965</name>
</gene>
<dbReference type="AlphaFoldDB" id="A0A1W1W1T8"/>